<feature type="transmembrane region" description="Helical" evidence="5">
    <location>
        <begin position="62"/>
        <end position="81"/>
    </location>
</feature>
<dbReference type="Pfam" id="PF02361">
    <property type="entry name" value="CbiQ"/>
    <property type="match status" value="1"/>
</dbReference>
<evidence type="ECO:0000256" key="2">
    <source>
        <dbReference type="ARBA" id="ARBA00022692"/>
    </source>
</evidence>
<feature type="transmembrane region" description="Helical" evidence="5">
    <location>
        <begin position="21"/>
        <end position="42"/>
    </location>
</feature>
<keyword evidence="7" id="KW-1185">Reference proteome</keyword>
<dbReference type="InterPro" id="IPR052770">
    <property type="entry name" value="Cobalt_transport_CbiQ"/>
</dbReference>
<proteinExistence type="predicted"/>
<evidence type="ECO:0000313" key="7">
    <source>
        <dbReference type="Proteomes" id="UP000068196"/>
    </source>
</evidence>
<name>A0A0U5AM89_9BACT</name>
<evidence type="ECO:0008006" key="8">
    <source>
        <dbReference type="Google" id="ProtNLM"/>
    </source>
</evidence>
<dbReference type="PANTHER" id="PTHR43723">
    <property type="entry name" value="COBALT TRANSPORT PROTEIN CBIQ"/>
    <property type="match status" value="1"/>
</dbReference>
<dbReference type="EMBL" id="AP014945">
    <property type="protein sequence ID" value="BAU23140.1"/>
    <property type="molecule type" value="Genomic_DNA"/>
</dbReference>
<evidence type="ECO:0000256" key="5">
    <source>
        <dbReference type="SAM" id="Phobius"/>
    </source>
</evidence>
<dbReference type="GO" id="GO:0006824">
    <property type="term" value="P:cobalt ion transport"/>
    <property type="evidence" value="ECO:0007669"/>
    <property type="project" value="TreeGrafter"/>
</dbReference>
<feature type="transmembrane region" description="Helical" evidence="5">
    <location>
        <begin position="181"/>
        <end position="197"/>
    </location>
</feature>
<accession>A0A0U5AM89</accession>
<dbReference type="STRING" id="1653476.THC_0749"/>
<gene>
    <name evidence="6" type="ORF">THC_0749</name>
</gene>
<evidence type="ECO:0000256" key="3">
    <source>
        <dbReference type="ARBA" id="ARBA00022989"/>
    </source>
</evidence>
<dbReference type="CDD" id="cd16914">
    <property type="entry name" value="EcfT"/>
    <property type="match status" value="1"/>
</dbReference>
<comment type="subcellular location">
    <subcellularLocation>
        <location evidence="1">Membrane</location>
        <topology evidence="1">Multi-pass membrane protein</topology>
    </subcellularLocation>
</comment>
<dbReference type="PANTHER" id="PTHR43723:SF1">
    <property type="entry name" value="COBALT TRANSPORT PROTEIN CBIQ"/>
    <property type="match status" value="1"/>
</dbReference>
<sequence length="198" mass="23348">MGALFLFHFGLLLNRAKKLKALLHYYLEPLFIASILVLIKSFDFSSLQNTLFSLKENLHLGLRVLSAFTLFLFFYTSLSFFEMIRLMNWLKVPALFQELMFLSFKFITLLREDISLVYLSQKNRLGYSGIKESYYSLRYLVQASFFKALAHSENILQSMYQRGFSFKNILLPLEPLNLKDLFYFLIACIGWIILWIIL</sequence>
<protein>
    <recommendedName>
        <fullName evidence="8">Cobalt ABC transporter permease</fullName>
    </recommendedName>
</protein>
<organism evidence="6 7">
    <name type="scientific">Caldimicrobium thiodismutans</name>
    <dbReference type="NCBI Taxonomy" id="1653476"/>
    <lineage>
        <taxon>Bacteria</taxon>
        <taxon>Pseudomonadati</taxon>
        <taxon>Thermodesulfobacteriota</taxon>
        <taxon>Thermodesulfobacteria</taxon>
        <taxon>Thermodesulfobacteriales</taxon>
        <taxon>Thermodesulfobacteriaceae</taxon>
        <taxon>Caldimicrobium</taxon>
    </lineage>
</organism>
<evidence type="ECO:0000256" key="4">
    <source>
        <dbReference type="ARBA" id="ARBA00023136"/>
    </source>
</evidence>
<keyword evidence="3 5" id="KW-1133">Transmembrane helix</keyword>
<dbReference type="InterPro" id="IPR003339">
    <property type="entry name" value="ABC/ECF_trnsptr_transmembrane"/>
</dbReference>
<dbReference type="Proteomes" id="UP000068196">
    <property type="component" value="Chromosome"/>
</dbReference>
<dbReference type="KEGG" id="cthi:THC_0749"/>
<evidence type="ECO:0000256" key="1">
    <source>
        <dbReference type="ARBA" id="ARBA00004141"/>
    </source>
</evidence>
<keyword evidence="4 5" id="KW-0472">Membrane</keyword>
<reference evidence="6 7" key="1">
    <citation type="journal article" date="2016" name="Int. J. Syst. Evol. Microbiol.">
        <title>Caldimicrobium thiodismutans sp. nov., a sulfur-disproportionating bacterium isolated from a hot spring, and emended description of the genus Caldimicrobium.</title>
        <authorList>
            <person name="Kojima H."/>
            <person name="Umezawa K."/>
            <person name="Fukui M."/>
        </authorList>
    </citation>
    <scope>NUCLEOTIDE SEQUENCE [LARGE SCALE GENOMIC DNA]</scope>
    <source>
        <strain evidence="6 7">TF1</strain>
    </source>
</reference>
<keyword evidence="2 5" id="KW-0812">Transmembrane</keyword>
<dbReference type="AlphaFoldDB" id="A0A0U5AM89"/>
<dbReference type="GO" id="GO:0043190">
    <property type="term" value="C:ATP-binding cassette (ABC) transporter complex"/>
    <property type="evidence" value="ECO:0007669"/>
    <property type="project" value="TreeGrafter"/>
</dbReference>
<reference evidence="7" key="2">
    <citation type="journal article" date="2016" name="Int. J. Syst. Evol. Microbiol.">
        <title>Caldimicrobium thiodismutans sp. nov., a sulfur-disproportionating bacterium isolated from a hot spring.</title>
        <authorList>
            <person name="Kojima H."/>
            <person name="Umezawa K."/>
            <person name="Fukui M."/>
        </authorList>
    </citation>
    <scope>NUCLEOTIDE SEQUENCE [LARGE SCALE GENOMIC DNA]</scope>
    <source>
        <strain evidence="7">TF1</strain>
    </source>
</reference>
<evidence type="ECO:0000313" key="6">
    <source>
        <dbReference type="EMBL" id="BAU23140.1"/>
    </source>
</evidence>